<dbReference type="EMBL" id="JBHRYD010000007">
    <property type="protein sequence ID" value="MFC3704947.1"/>
    <property type="molecule type" value="Genomic_DNA"/>
</dbReference>
<comment type="caution">
    <text evidence="3">The sequence shown here is derived from an EMBL/GenBank/DDBJ whole genome shotgun (WGS) entry which is preliminary data.</text>
</comment>
<keyword evidence="4" id="KW-1185">Reference proteome</keyword>
<dbReference type="RefSeq" id="WP_380096680.1">
    <property type="nucleotide sequence ID" value="NZ_JBHRYD010000007.1"/>
</dbReference>
<feature type="domain" description="CAAX prenyl protease 2/Lysostaphin resistance protein A-like" evidence="2">
    <location>
        <begin position="103"/>
        <end position="200"/>
    </location>
</feature>
<feature type="transmembrane region" description="Helical" evidence="1">
    <location>
        <begin position="35"/>
        <end position="56"/>
    </location>
</feature>
<protein>
    <submittedName>
        <fullName evidence="3">CPBP family intramembrane glutamic endopeptidase</fullName>
        <ecNumber evidence="3">3.4.-.-</ecNumber>
    </submittedName>
</protein>
<dbReference type="InterPro" id="IPR003675">
    <property type="entry name" value="Rce1/LyrA-like_dom"/>
</dbReference>
<evidence type="ECO:0000313" key="4">
    <source>
        <dbReference type="Proteomes" id="UP001595613"/>
    </source>
</evidence>
<dbReference type="Pfam" id="PF02517">
    <property type="entry name" value="Rce1-like"/>
    <property type="match status" value="1"/>
</dbReference>
<keyword evidence="1" id="KW-0472">Membrane</keyword>
<evidence type="ECO:0000313" key="3">
    <source>
        <dbReference type="EMBL" id="MFC3704947.1"/>
    </source>
</evidence>
<feature type="transmembrane region" description="Helical" evidence="1">
    <location>
        <begin position="97"/>
        <end position="116"/>
    </location>
</feature>
<feature type="transmembrane region" description="Helical" evidence="1">
    <location>
        <begin position="68"/>
        <end position="91"/>
    </location>
</feature>
<keyword evidence="3" id="KW-0378">Hydrolase</keyword>
<accession>A0ABV7X1A1</accession>
<evidence type="ECO:0000259" key="2">
    <source>
        <dbReference type="Pfam" id="PF02517"/>
    </source>
</evidence>
<feature type="transmembrane region" description="Helical" evidence="1">
    <location>
        <begin position="137"/>
        <end position="157"/>
    </location>
</feature>
<sequence>MTRRQIALCLHAILLVGAMALLVPALTARDSRAGFLFSLTAYWLGFCLPAIGLYALPGNDGRLLSERLAWRDWWLLPLLLLQVLLVSLVTFVPNTAILTSGGMWLAMLIACINAPLEEIAWRGGFLSSFRDRPALGFWLGWALFTAWHVPLALSHGVVFDGGAAALVGGTAALGLFWSWIAWRTGSVFYVSLAHMLTNVLAFWVLFDRNLFVSGAYQP</sequence>
<feature type="transmembrane region" description="Helical" evidence="1">
    <location>
        <begin position="163"/>
        <end position="180"/>
    </location>
</feature>
<feature type="transmembrane region" description="Helical" evidence="1">
    <location>
        <begin position="187"/>
        <end position="206"/>
    </location>
</feature>
<keyword evidence="1" id="KW-1133">Transmembrane helix</keyword>
<name>A0ABV7X1A1_9HYPH</name>
<dbReference type="GO" id="GO:0016787">
    <property type="term" value="F:hydrolase activity"/>
    <property type="evidence" value="ECO:0007669"/>
    <property type="project" value="UniProtKB-KW"/>
</dbReference>
<gene>
    <name evidence="3" type="ORF">ACFOOL_09275</name>
</gene>
<reference evidence="4" key="1">
    <citation type="journal article" date="2019" name="Int. J. Syst. Evol. Microbiol.">
        <title>The Global Catalogue of Microorganisms (GCM) 10K type strain sequencing project: providing services to taxonomists for standard genome sequencing and annotation.</title>
        <authorList>
            <consortium name="The Broad Institute Genomics Platform"/>
            <consortium name="The Broad Institute Genome Sequencing Center for Infectious Disease"/>
            <person name="Wu L."/>
            <person name="Ma J."/>
        </authorList>
    </citation>
    <scope>NUCLEOTIDE SEQUENCE [LARGE SCALE GENOMIC DNA]</scope>
    <source>
        <strain evidence="4">KCTC 42281</strain>
    </source>
</reference>
<dbReference type="EC" id="3.4.-.-" evidence="3"/>
<keyword evidence="1" id="KW-0812">Transmembrane</keyword>
<dbReference type="Proteomes" id="UP001595613">
    <property type="component" value="Unassembled WGS sequence"/>
</dbReference>
<proteinExistence type="predicted"/>
<organism evidence="3 4">
    <name type="scientific">Devosia honganensis</name>
    <dbReference type="NCBI Taxonomy" id="1610527"/>
    <lineage>
        <taxon>Bacteria</taxon>
        <taxon>Pseudomonadati</taxon>
        <taxon>Pseudomonadota</taxon>
        <taxon>Alphaproteobacteria</taxon>
        <taxon>Hyphomicrobiales</taxon>
        <taxon>Devosiaceae</taxon>
        <taxon>Devosia</taxon>
    </lineage>
</organism>
<evidence type="ECO:0000256" key="1">
    <source>
        <dbReference type="SAM" id="Phobius"/>
    </source>
</evidence>